<protein>
    <recommendedName>
        <fullName evidence="2">AB hydrolase-1 domain-containing protein</fullName>
    </recommendedName>
</protein>
<evidence type="ECO:0000313" key="3">
    <source>
        <dbReference type="EMBL" id="WVZ67268.1"/>
    </source>
</evidence>
<gene>
    <name evidence="3" type="ORF">U9M48_016373</name>
</gene>
<dbReference type="Pfam" id="PF12697">
    <property type="entry name" value="Abhydrolase_6"/>
    <property type="match status" value="1"/>
</dbReference>
<dbReference type="PANTHER" id="PTHR45763">
    <property type="entry name" value="HYDROLASE, ALPHA/BETA FOLD FAMILY PROTEIN, EXPRESSED-RELATED"/>
    <property type="match status" value="1"/>
</dbReference>
<dbReference type="AlphaFoldDB" id="A0AAQ3T5B4"/>
<accession>A0AAQ3T5B4</accession>
<reference evidence="3 4" key="1">
    <citation type="submission" date="2024-02" db="EMBL/GenBank/DDBJ databases">
        <title>High-quality chromosome-scale genome assembly of Pensacola bahiagrass (Paspalum notatum Flugge var. saurae).</title>
        <authorList>
            <person name="Vega J.M."/>
            <person name="Podio M."/>
            <person name="Orjuela J."/>
            <person name="Siena L.A."/>
            <person name="Pessino S.C."/>
            <person name="Combes M.C."/>
            <person name="Mariac C."/>
            <person name="Albertini E."/>
            <person name="Pupilli F."/>
            <person name="Ortiz J.P.A."/>
            <person name="Leblanc O."/>
        </authorList>
    </citation>
    <scope>NUCLEOTIDE SEQUENCE [LARGE SCALE GENOMIC DNA]</scope>
    <source>
        <strain evidence="3">R1</strain>
        <tissue evidence="3">Leaf</tissue>
    </source>
</reference>
<dbReference type="Gene3D" id="3.40.50.1820">
    <property type="entry name" value="alpha/beta hydrolase"/>
    <property type="match status" value="1"/>
</dbReference>
<proteinExistence type="predicted"/>
<feature type="compositionally biased region" description="Low complexity" evidence="1">
    <location>
        <begin position="134"/>
        <end position="158"/>
    </location>
</feature>
<dbReference type="Proteomes" id="UP001341281">
    <property type="component" value="Chromosome 04"/>
</dbReference>
<sequence length="183" mass="19101">MAYLETGAPKASAAHRFGFHSSRHDVPAASPALLRRLSVCLVSYDRPGYGESDPHPSQTPRTNALDVQDLADALALGDTFHVLGFSRGAQVVWACLAHIPPPTWPSGVRRGTDGPSPSRTTRHGSPTGGTPDIASSSLRHSASSRTTAASTRRPTSSSCPASKTPPRGLLCGFNLHDGVASGL</sequence>
<feature type="region of interest" description="Disordered" evidence="1">
    <location>
        <begin position="104"/>
        <end position="163"/>
    </location>
</feature>
<evidence type="ECO:0000259" key="2">
    <source>
        <dbReference type="Pfam" id="PF12697"/>
    </source>
</evidence>
<keyword evidence="4" id="KW-1185">Reference proteome</keyword>
<name>A0AAQ3T5B4_PASNO</name>
<evidence type="ECO:0000313" key="4">
    <source>
        <dbReference type="Proteomes" id="UP001341281"/>
    </source>
</evidence>
<dbReference type="SUPFAM" id="SSF53474">
    <property type="entry name" value="alpha/beta-Hydrolases"/>
    <property type="match status" value="1"/>
</dbReference>
<feature type="domain" description="AB hydrolase-1" evidence="2">
    <location>
        <begin position="31"/>
        <end position="102"/>
    </location>
</feature>
<dbReference type="EMBL" id="CP144748">
    <property type="protein sequence ID" value="WVZ67268.1"/>
    <property type="molecule type" value="Genomic_DNA"/>
</dbReference>
<dbReference type="PANTHER" id="PTHR45763:SF62">
    <property type="entry name" value="OS02G0532300 PROTEIN"/>
    <property type="match status" value="1"/>
</dbReference>
<dbReference type="InterPro" id="IPR029058">
    <property type="entry name" value="AB_hydrolase_fold"/>
</dbReference>
<evidence type="ECO:0000256" key="1">
    <source>
        <dbReference type="SAM" id="MobiDB-lite"/>
    </source>
</evidence>
<dbReference type="InterPro" id="IPR000073">
    <property type="entry name" value="AB_hydrolase_1"/>
</dbReference>
<organism evidence="3 4">
    <name type="scientific">Paspalum notatum var. saurae</name>
    <dbReference type="NCBI Taxonomy" id="547442"/>
    <lineage>
        <taxon>Eukaryota</taxon>
        <taxon>Viridiplantae</taxon>
        <taxon>Streptophyta</taxon>
        <taxon>Embryophyta</taxon>
        <taxon>Tracheophyta</taxon>
        <taxon>Spermatophyta</taxon>
        <taxon>Magnoliopsida</taxon>
        <taxon>Liliopsida</taxon>
        <taxon>Poales</taxon>
        <taxon>Poaceae</taxon>
        <taxon>PACMAD clade</taxon>
        <taxon>Panicoideae</taxon>
        <taxon>Andropogonodae</taxon>
        <taxon>Paspaleae</taxon>
        <taxon>Paspalinae</taxon>
        <taxon>Paspalum</taxon>
    </lineage>
</organism>